<dbReference type="EMBL" id="RKQN01000008">
    <property type="protein sequence ID" value="RPE74644.1"/>
    <property type="molecule type" value="Genomic_DNA"/>
</dbReference>
<feature type="domain" description="C2H2-type" evidence="1">
    <location>
        <begin position="14"/>
        <end position="35"/>
    </location>
</feature>
<dbReference type="RefSeq" id="WP_242003046.1">
    <property type="nucleotide sequence ID" value="NZ_RKQN01000008.1"/>
</dbReference>
<dbReference type="PROSITE" id="PS00028">
    <property type="entry name" value="ZINC_FINGER_C2H2_1"/>
    <property type="match status" value="1"/>
</dbReference>
<protein>
    <recommendedName>
        <fullName evidence="1">C2H2-type domain-containing protein</fullName>
    </recommendedName>
</protein>
<proteinExistence type="predicted"/>
<dbReference type="AlphaFoldDB" id="A0A3N4VNI9"/>
<evidence type="ECO:0000259" key="1">
    <source>
        <dbReference type="PROSITE" id="PS00028"/>
    </source>
</evidence>
<dbReference type="Pfam" id="PF04606">
    <property type="entry name" value="Ogr_Delta"/>
    <property type="match status" value="1"/>
</dbReference>
<gene>
    <name evidence="2" type="ORF">EDC50_3173</name>
</gene>
<organism evidence="2 3">
    <name type="scientific">Vulcaniibacterium tengchongense</name>
    <dbReference type="NCBI Taxonomy" id="1273429"/>
    <lineage>
        <taxon>Bacteria</taxon>
        <taxon>Pseudomonadati</taxon>
        <taxon>Pseudomonadota</taxon>
        <taxon>Gammaproteobacteria</taxon>
        <taxon>Lysobacterales</taxon>
        <taxon>Lysobacteraceae</taxon>
        <taxon>Vulcaniibacterium</taxon>
    </lineage>
</organism>
<accession>A0A3N4VNI9</accession>
<dbReference type="Proteomes" id="UP000269708">
    <property type="component" value="Unassembled WGS sequence"/>
</dbReference>
<dbReference type="InterPro" id="IPR013087">
    <property type="entry name" value="Znf_C2H2_type"/>
</dbReference>
<evidence type="ECO:0000313" key="3">
    <source>
        <dbReference type="Proteomes" id="UP000269708"/>
    </source>
</evidence>
<comment type="caution">
    <text evidence="2">The sequence shown here is derived from an EMBL/GenBank/DDBJ whole genome shotgun (WGS) entry which is preliminary data.</text>
</comment>
<reference evidence="2 3" key="1">
    <citation type="submission" date="2018-11" db="EMBL/GenBank/DDBJ databases">
        <title>Genomic Encyclopedia of Type Strains, Phase IV (KMG-IV): sequencing the most valuable type-strain genomes for metagenomic binning, comparative biology and taxonomic classification.</title>
        <authorList>
            <person name="Goeker M."/>
        </authorList>
    </citation>
    <scope>NUCLEOTIDE SEQUENCE [LARGE SCALE GENOMIC DNA]</scope>
    <source>
        <strain evidence="2 3">DSM 25623</strain>
    </source>
</reference>
<dbReference type="InterPro" id="IPR007684">
    <property type="entry name" value="Znf_Ogr/Delta"/>
</dbReference>
<sequence length="107" mass="11861">MGDFSHRKRVVFRCEACGGVLIKRTSYLSHRYLRHDTYVCDNPVCSASYTGHTELTAIASPSGMPGARPSELPEAPAYARNLALKAYRAQQLNQLDLLDEPPANTDH</sequence>
<keyword evidence="3" id="KW-1185">Reference proteome</keyword>
<evidence type="ECO:0000313" key="2">
    <source>
        <dbReference type="EMBL" id="RPE74644.1"/>
    </source>
</evidence>
<name>A0A3N4VNI9_9GAMM</name>